<reference evidence="3" key="1">
    <citation type="journal article" date="2019" name="Int. J. Syst. Evol. Microbiol.">
        <title>The Global Catalogue of Microorganisms (GCM) 10K type strain sequencing project: providing services to taxonomists for standard genome sequencing and annotation.</title>
        <authorList>
            <consortium name="The Broad Institute Genomics Platform"/>
            <consortium name="The Broad Institute Genome Sequencing Center for Infectious Disease"/>
            <person name="Wu L."/>
            <person name="Ma J."/>
        </authorList>
    </citation>
    <scope>NUCLEOTIDE SEQUENCE [LARGE SCALE GENOMIC DNA]</scope>
    <source>
        <strain evidence="3">JCM 16013</strain>
    </source>
</reference>
<keyword evidence="1" id="KW-1133">Transmembrane helix</keyword>
<keyword evidence="1" id="KW-0472">Membrane</keyword>
<evidence type="ECO:0000256" key="1">
    <source>
        <dbReference type="SAM" id="Phobius"/>
    </source>
</evidence>
<accession>A0ABP5D750</accession>
<name>A0ABP5D750_9ACTN</name>
<evidence type="ECO:0000313" key="3">
    <source>
        <dbReference type="Proteomes" id="UP001499854"/>
    </source>
</evidence>
<protein>
    <submittedName>
        <fullName evidence="2">Uncharacterized protein</fullName>
    </submittedName>
</protein>
<keyword evidence="3" id="KW-1185">Reference proteome</keyword>
<dbReference type="RefSeq" id="WP_344658283.1">
    <property type="nucleotide sequence ID" value="NZ_BAAAQM010000019.1"/>
</dbReference>
<gene>
    <name evidence="2" type="ORF">GCM10009838_36930</name>
</gene>
<sequence>MFGFAAVALFVIAFIVNGTATSVSSAWFSPTSLMLAGLACLAVHLLGFQAGWRPGGSRRGWLRR</sequence>
<proteinExistence type="predicted"/>
<keyword evidence="1" id="KW-0812">Transmembrane</keyword>
<evidence type="ECO:0000313" key="2">
    <source>
        <dbReference type="EMBL" id="GAA1973631.1"/>
    </source>
</evidence>
<organism evidence="2 3">
    <name type="scientific">Catenulispora subtropica</name>
    <dbReference type="NCBI Taxonomy" id="450798"/>
    <lineage>
        <taxon>Bacteria</taxon>
        <taxon>Bacillati</taxon>
        <taxon>Actinomycetota</taxon>
        <taxon>Actinomycetes</taxon>
        <taxon>Catenulisporales</taxon>
        <taxon>Catenulisporaceae</taxon>
        <taxon>Catenulispora</taxon>
    </lineage>
</organism>
<dbReference type="Proteomes" id="UP001499854">
    <property type="component" value="Unassembled WGS sequence"/>
</dbReference>
<feature type="transmembrane region" description="Helical" evidence="1">
    <location>
        <begin position="32"/>
        <end position="52"/>
    </location>
</feature>
<dbReference type="EMBL" id="BAAAQM010000019">
    <property type="protein sequence ID" value="GAA1973631.1"/>
    <property type="molecule type" value="Genomic_DNA"/>
</dbReference>
<comment type="caution">
    <text evidence="2">The sequence shown here is derived from an EMBL/GenBank/DDBJ whole genome shotgun (WGS) entry which is preliminary data.</text>
</comment>